<organism evidence="1 2">
    <name type="scientific">Lacticaseibacillus hegangensis</name>
    <dbReference type="NCBI Taxonomy" id="2486010"/>
    <lineage>
        <taxon>Bacteria</taxon>
        <taxon>Bacillati</taxon>
        <taxon>Bacillota</taxon>
        <taxon>Bacilli</taxon>
        <taxon>Lactobacillales</taxon>
        <taxon>Lactobacillaceae</taxon>
        <taxon>Lacticaseibacillus</taxon>
    </lineage>
</organism>
<dbReference type="Proteomes" id="UP001597212">
    <property type="component" value="Unassembled WGS sequence"/>
</dbReference>
<gene>
    <name evidence="1" type="ORF">ACFQ5K_00425</name>
</gene>
<name>A0ABW4CVK3_9LACO</name>
<dbReference type="EMBL" id="JBHTOK010000003">
    <property type="protein sequence ID" value="MFD1439857.1"/>
    <property type="molecule type" value="Genomic_DNA"/>
</dbReference>
<proteinExistence type="predicted"/>
<evidence type="ECO:0000313" key="2">
    <source>
        <dbReference type="Proteomes" id="UP001597212"/>
    </source>
</evidence>
<dbReference type="RefSeq" id="WP_164506162.1">
    <property type="nucleotide sequence ID" value="NZ_JBHTOK010000003.1"/>
</dbReference>
<accession>A0ABW4CVK3</accession>
<reference evidence="2" key="1">
    <citation type="journal article" date="2019" name="Int. J. Syst. Evol. Microbiol.">
        <title>The Global Catalogue of Microorganisms (GCM) 10K type strain sequencing project: providing services to taxonomists for standard genome sequencing and annotation.</title>
        <authorList>
            <consortium name="The Broad Institute Genomics Platform"/>
            <consortium name="The Broad Institute Genome Sequencing Center for Infectious Disease"/>
            <person name="Wu L."/>
            <person name="Ma J."/>
        </authorList>
    </citation>
    <scope>NUCLEOTIDE SEQUENCE [LARGE SCALE GENOMIC DNA]</scope>
    <source>
        <strain evidence="2">CCM 8912</strain>
    </source>
</reference>
<comment type="caution">
    <text evidence="1">The sequence shown here is derived from an EMBL/GenBank/DDBJ whole genome shotgun (WGS) entry which is preliminary data.</text>
</comment>
<keyword evidence="2" id="KW-1185">Reference proteome</keyword>
<protein>
    <submittedName>
        <fullName evidence="1">Uncharacterized protein</fullName>
    </submittedName>
</protein>
<sequence length="51" mass="5999">MIDALAWIIDWLSDNALPVLRWATRVIVWLTRLHRAAKKLRQSFGRGRKKA</sequence>
<evidence type="ECO:0000313" key="1">
    <source>
        <dbReference type="EMBL" id="MFD1439857.1"/>
    </source>
</evidence>